<dbReference type="Proteomes" id="UP001054252">
    <property type="component" value="Unassembled WGS sequence"/>
</dbReference>
<feature type="compositionally biased region" description="Basic residues" evidence="1">
    <location>
        <begin position="99"/>
        <end position="110"/>
    </location>
</feature>
<keyword evidence="3" id="KW-1185">Reference proteome</keyword>
<feature type="compositionally biased region" description="Polar residues" evidence="1">
    <location>
        <begin position="123"/>
        <end position="139"/>
    </location>
</feature>
<reference evidence="2 3" key="1">
    <citation type="journal article" date="2021" name="Commun. Biol.">
        <title>The genome of Shorea leprosula (Dipterocarpaceae) highlights the ecological relevance of drought in aseasonal tropical rainforests.</title>
        <authorList>
            <person name="Ng K.K.S."/>
            <person name="Kobayashi M.J."/>
            <person name="Fawcett J.A."/>
            <person name="Hatakeyama M."/>
            <person name="Paape T."/>
            <person name="Ng C.H."/>
            <person name="Ang C.C."/>
            <person name="Tnah L.H."/>
            <person name="Lee C.T."/>
            <person name="Nishiyama T."/>
            <person name="Sese J."/>
            <person name="O'Brien M.J."/>
            <person name="Copetti D."/>
            <person name="Mohd Noor M.I."/>
            <person name="Ong R.C."/>
            <person name="Putra M."/>
            <person name="Sireger I.Z."/>
            <person name="Indrioko S."/>
            <person name="Kosugi Y."/>
            <person name="Izuno A."/>
            <person name="Isagi Y."/>
            <person name="Lee S.L."/>
            <person name="Shimizu K.K."/>
        </authorList>
    </citation>
    <scope>NUCLEOTIDE SEQUENCE [LARGE SCALE GENOMIC DNA]</scope>
    <source>
        <strain evidence="2">214</strain>
    </source>
</reference>
<dbReference type="AlphaFoldDB" id="A0AAV5JLB7"/>
<protein>
    <submittedName>
        <fullName evidence="2">Uncharacterized protein</fullName>
    </submittedName>
</protein>
<gene>
    <name evidence="2" type="ORF">SLEP1_g26331</name>
</gene>
<comment type="caution">
    <text evidence="2">The sequence shown here is derived from an EMBL/GenBank/DDBJ whole genome shotgun (WGS) entry which is preliminary data.</text>
</comment>
<organism evidence="2 3">
    <name type="scientific">Rubroshorea leprosula</name>
    <dbReference type="NCBI Taxonomy" id="152421"/>
    <lineage>
        <taxon>Eukaryota</taxon>
        <taxon>Viridiplantae</taxon>
        <taxon>Streptophyta</taxon>
        <taxon>Embryophyta</taxon>
        <taxon>Tracheophyta</taxon>
        <taxon>Spermatophyta</taxon>
        <taxon>Magnoliopsida</taxon>
        <taxon>eudicotyledons</taxon>
        <taxon>Gunneridae</taxon>
        <taxon>Pentapetalae</taxon>
        <taxon>rosids</taxon>
        <taxon>malvids</taxon>
        <taxon>Malvales</taxon>
        <taxon>Dipterocarpaceae</taxon>
        <taxon>Rubroshorea</taxon>
    </lineage>
</organism>
<dbReference type="EMBL" id="BPVZ01000043">
    <property type="protein sequence ID" value="GKV15549.1"/>
    <property type="molecule type" value="Genomic_DNA"/>
</dbReference>
<name>A0AAV5JLB7_9ROSI</name>
<evidence type="ECO:0000256" key="1">
    <source>
        <dbReference type="SAM" id="MobiDB-lite"/>
    </source>
</evidence>
<evidence type="ECO:0000313" key="3">
    <source>
        <dbReference type="Proteomes" id="UP001054252"/>
    </source>
</evidence>
<proteinExistence type="predicted"/>
<evidence type="ECO:0000313" key="2">
    <source>
        <dbReference type="EMBL" id="GKV15549.1"/>
    </source>
</evidence>
<feature type="region of interest" description="Disordered" evidence="1">
    <location>
        <begin position="91"/>
        <end position="141"/>
    </location>
</feature>
<accession>A0AAV5JLB7</accession>
<sequence>MILPDPPFRPSCTPSYRNWWQDYFHPRFLSVLDNISALAPRPLTKKFEEKDVADEGDDLESAMVVQISKLDLLRRAPRTQVKRKITTLTDSMEENTPSKQRRTRSIKRPTVKPSAAKKLIKSASPSVSTSAMETETQPNKTKDVSLELAAIADPVEVYLLKVVKAILAPLVQNLAMVLHQPQRLEVLDSLHA</sequence>